<organism evidence="1">
    <name type="scientific">viral metagenome</name>
    <dbReference type="NCBI Taxonomy" id="1070528"/>
    <lineage>
        <taxon>unclassified sequences</taxon>
        <taxon>metagenomes</taxon>
        <taxon>organismal metagenomes</taxon>
    </lineage>
</organism>
<sequence length="236" mass="26893">MNSIITGAGAALCLGGWTYFNNKQKSIINEIKNIETVENFEDLKDNKKVVLKYYPNIYIQWIELYKEDDVNVLKAIPSITFGRNTIEPSTTLVADVERVRKFKGGFLNLSDYLSLPIRPTNDVKYSFSDFDNKQVPIYRSGYDIATDFVSRKPNNVSINKKETYELISYYGNRSDPVYYLGNKTGDNFLFTRFGRDNNKIIKDEINEHISDYSTGKITCGVIGVFCVIGLLASFSN</sequence>
<protein>
    <submittedName>
        <fullName evidence="1">Uncharacterized protein</fullName>
    </submittedName>
</protein>
<dbReference type="EMBL" id="MN739773">
    <property type="protein sequence ID" value="QHT25578.1"/>
    <property type="molecule type" value="Genomic_DNA"/>
</dbReference>
<accession>A0A6C0E9S7</accession>
<name>A0A6C0E9S7_9ZZZZ</name>
<dbReference type="AlphaFoldDB" id="A0A6C0E9S7"/>
<reference evidence="1" key="1">
    <citation type="journal article" date="2020" name="Nature">
        <title>Giant virus diversity and host interactions through global metagenomics.</title>
        <authorList>
            <person name="Schulz F."/>
            <person name="Roux S."/>
            <person name="Paez-Espino D."/>
            <person name="Jungbluth S."/>
            <person name="Walsh D.A."/>
            <person name="Denef V.J."/>
            <person name="McMahon K.D."/>
            <person name="Konstantinidis K.T."/>
            <person name="Eloe-Fadrosh E.A."/>
            <person name="Kyrpides N.C."/>
            <person name="Woyke T."/>
        </authorList>
    </citation>
    <scope>NUCLEOTIDE SEQUENCE</scope>
    <source>
        <strain evidence="1">GVMAG-M-3300023179-27</strain>
    </source>
</reference>
<proteinExistence type="predicted"/>
<evidence type="ECO:0000313" key="1">
    <source>
        <dbReference type="EMBL" id="QHT25578.1"/>
    </source>
</evidence>